<dbReference type="Pfam" id="PF01257">
    <property type="entry name" value="2Fe-2S_thioredx"/>
    <property type="match status" value="1"/>
</dbReference>
<feature type="binding site" evidence="7">
    <location>
        <position position="87"/>
    </location>
    <ligand>
        <name>[2Fe-2S] cluster</name>
        <dbReference type="ChEBI" id="CHEBI:190135"/>
    </ligand>
</feature>
<dbReference type="PROSITE" id="PS01099">
    <property type="entry name" value="COMPLEX1_24K"/>
    <property type="match status" value="1"/>
</dbReference>
<feature type="binding site" evidence="7">
    <location>
        <position position="123"/>
    </location>
    <ligand>
        <name>[2Fe-2S] cluster</name>
        <dbReference type="ChEBI" id="CHEBI:190135"/>
    </ligand>
</feature>
<dbReference type="EMBL" id="DTQM01000044">
    <property type="protein sequence ID" value="HGC42014.1"/>
    <property type="molecule type" value="Genomic_DNA"/>
</dbReference>
<dbReference type="InterPro" id="IPR041921">
    <property type="entry name" value="NuoE_N"/>
</dbReference>
<dbReference type="Gene3D" id="1.10.10.1590">
    <property type="entry name" value="NADH-quinone oxidoreductase subunit E"/>
    <property type="match status" value="1"/>
</dbReference>
<dbReference type="CDD" id="cd03081">
    <property type="entry name" value="TRX_Fd_NuoE_FDH_gamma"/>
    <property type="match status" value="1"/>
</dbReference>
<sequence>MHEYSAWDDERASEIITPWCTVEGGMLPALHALMAEFGAVPDAAVPLLAQQFNLSCAEIRGIISFYHDFRSTPPGRHVLKLCRAEACQSMHGATLAENLLARLGLTWGATTTDGALTIEPVYCLGLCAVAPAALFDEVPQGRLDVARLDRLVTAAR</sequence>
<evidence type="ECO:0000256" key="3">
    <source>
        <dbReference type="ARBA" id="ARBA00022723"/>
    </source>
</evidence>
<dbReference type="NCBIfam" id="NF004638">
    <property type="entry name" value="PRK05988.1"/>
    <property type="match status" value="1"/>
</dbReference>
<dbReference type="InterPro" id="IPR028431">
    <property type="entry name" value="NADP_DH_HndA-like"/>
</dbReference>
<dbReference type="PANTHER" id="PTHR43342">
    <property type="entry name" value="NADH-QUINONE OXIDOREDUCTASE, E SUBUNIT"/>
    <property type="match status" value="1"/>
</dbReference>
<keyword evidence="4 7" id="KW-0408">Iron</keyword>
<evidence type="ECO:0000256" key="5">
    <source>
        <dbReference type="ARBA" id="ARBA00023014"/>
    </source>
</evidence>
<accession>A0A8J4M571</accession>
<dbReference type="GO" id="GO:0051537">
    <property type="term" value="F:2 iron, 2 sulfur cluster binding"/>
    <property type="evidence" value="ECO:0007669"/>
    <property type="project" value="UniProtKB-KW"/>
</dbReference>
<organism evidence="8">
    <name type="scientific">Acidicaldus sp</name>
    <dbReference type="NCBI Taxonomy" id="1872105"/>
    <lineage>
        <taxon>Bacteria</taxon>
        <taxon>Pseudomonadati</taxon>
        <taxon>Pseudomonadota</taxon>
        <taxon>Alphaproteobacteria</taxon>
        <taxon>Acetobacterales</taxon>
        <taxon>Acetobacteraceae</taxon>
        <taxon>Acidicaldus</taxon>
    </lineage>
</organism>
<feature type="binding site" evidence="7">
    <location>
        <position position="82"/>
    </location>
    <ligand>
        <name>[2Fe-2S] cluster</name>
        <dbReference type="ChEBI" id="CHEBI:190135"/>
    </ligand>
</feature>
<comment type="caution">
    <text evidence="8">The sequence shown here is derived from an EMBL/GenBank/DDBJ whole genome shotgun (WGS) entry which is preliminary data.</text>
</comment>
<dbReference type="GO" id="GO:0046872">
    <property type="term" value="F:metal ion binding"/>
    <property type="evidence" value="ECO:0007669"/>
    <property type="project" value="UniProtKB-KW"/>
</dbReference>
<keyword evidence="2 7" id="KW-0001">2Fe-2S</keyword>
<dbReference type="PANTHER" id="PTHR43342:SF1">
    <property type="entry name" value="BIFURCATING [FEFE] HYDROGENASE GAMMA SUBUNIT"/>
    <property type="match status" value="1"/>
</dbReference>
<feature type="binding site" evidence="7">
    <location>
        <position position="127"/>
    </location>
    <ligand>
        <name>[2Fe-2S] cluster</name>
        <dbReference type="ChEBI" id="CHEBI:190135"/>
    </ligand>
</feature>
<gene>
    <name evidence="8" type="ORF">ENY07_02160</name>
</gene>
<dbReference type="GO" id="GO:0016491">
    <property type="term" value="F:oxidoreductase activity"/>
    <property type="evidence" value="ECO:0007669"/>
    <property type="project" value="InterPro"/>
</dbReference>
<evidence type="ECO:0000256" key="7">
    <source>
        <dbReference type="PIRSR" id="PIRSR000216-1"/>
    </source>
</evidence>
<dbReference type="SUPFAM" id="SSF52833">
    <property type="entry name" value="Thioredoxin-like"/>
    <property type="match status" value="1"/>
</dbReference>
<keyword evidence="5 7" id="KW-0411">Iron-sulfur</keyword>
<comment type="cofactor">
    <cofactor evidence="6">
        <name>[2Fe-2S] cluster</name>
        <dbReference type="ChEBI" id="CHEBI:190135"/>
    </cofactor>
</comment>
<protein>
    <submittedName>
        <fullName evidence="8">Formate dehydrogenase subunit gamma</fullName>
    </submittedName>
</protein>
<reference evidence="8" key="1">
    <citation type="journal article" date="2020" name="mSystems">
        <title>Genome- and Community-Level Interaction Insights into Carbon Utilization and Element Cycling Functions of Hydrothermarchaeota in Hydrothermal Sediment.</title>
        <authorList>
            <person name="Zhou Z."/>
            <person name="Liu Y."/>
            <person name="Xu W."/>
            <person name="Pan J."/>
            <person name="Luo Z.H."/>
            <person name="Li M."/>
        </authorList>
    </citation>
    <scope>NUCLEOTIDE SEQUENCE</scope>
    <source>
        <strain evidence="8">SpSt-997</strain>
    </source>
</reference>
<comment type="similarity">
    <text evidence="1">Belongs to the complex I 24 kDa subunit family.</text>
</comment>
<dbReference type="InterPro" id="IPR036249">
    <property type="entry name" value="Thioredoxin-like_sf"/>
</dbReference>
<dbReference type="AlphaFoldDB" id="A0A8J4M571"/>
<dbReference type="Gene3D" id="3.40.30.10">
    <property type="entry name" value="Glutaredoxin"/>
    <property type="match status" value="1"/>
</dbReference>
<evidence type="ECO:0000313" key="8">
    <source>
        <dbReference type="EMBL" id="HGC42014.1"/>
    </source>
</evidence>
<evidence type="ECO:0000256" key="6">
    <source>
        <dbReference type="ARBA" id="ARBA00034078"/>
    </source>
</evidence>
<dbReference type="PIRSF" id="PIRSF000216">
    <property type="entry name" value="NADH_DH_24kDa"/>
    <property type="match status" value="1"/>
</dbReference>
<evidence type="ECO:0000256" key="2">
    <source>
        <dbReference type="ARBA" id="ARBA00022714"/>
    </source>
</evidence>
<proteinExistence type="inferred from homology"/>
<evidence type="ECO:0000256" key="4">
    <source>
        <dbReference type="ARBA" id="ARBA00023004"/>
    </source>
</evidence>
<name>A0A8J4M571_9PROT</name>
<evidence type="ECO:0000256" key="1">
    <source>
        <dbReference type="ARBA" id="ARBA00010643"/>
    </source>
</evidence>
<comment type="cofactor">
    <cofactor evidence="7">
        <name>[2Fe-2S] cluster</name>
        <dbReference type="ChEBI" id="CHEBI:190135"/>
    </cofactor>
    <text evidence="7">Binds 1 [2Fe-2S] cluster.</text>
</comment>
<dbReference type="InterPro" id="IPR002023">
    <property type="entry name" value="NuoE-like"/>
</dbReference>
<keyword evidence="3 7" id="KW-0479">Metal-binding</keyword>